<feature type="transmembrane region" description="Helical" evidence="8">
    <location>
        <begin position="125"/>
        <end position="146"/>
    </location>
</feature>
<comment type="caution">
    <text evidence="9">The sequence shown here is derived from an EMBL/GenBank/DDBJ whole genome shotgun (WGS) entry which is preliminary data.</text>
</comment>
<keyword evidence="3 8" id="KW-0813">Transport</keyword>
<dbReference type="NCBIfam" id="TIGR00802">
    <property type="entry name" value="nico"/>
    <property type="match status" value="1"/>
</dbReference>
<keyword evidence="5 8" id="KW-0812">Transmembrane</keyword>
<feature type="transmembrane region" description="Helical" evidence="8">
    <location>
        <begin position="314"/>
        <end position="336"/>
    </location>
</feature>
<sequence>MMKFPPGFPAGFPHARRVVALYAVLIAANLGVWIWAWVALHGRPALIGSAFLAYSFGLRHAVDADHIAAIDNVTRKLMHDGQRPIGTGLFFALGHSAVVLIVTMLIALTATAASGIEAFKATGGLVSTCISAFFLFTIAAMNLMILRSVYRTYRRVVAGGVYVEEDLDMLLAGRGIMARLLRPLFRFVRHSWHMAPLGFLFGLGFDTATEVGLMGLAAAQAAQGVSMGVVFLFPSLFAAGMTLVDTTDGILMLGAYEWAFVKPIRKLYYNMTITLVAALVAILIGGIETLALIAQQMRLTGPLWDFFRDLAGRFNLLGFAIVGLFIASWALSWIVYRLKRLDLVEVVQP</sequence>
<dbReference type="PANTHER" id="PTHR31611">
    <property type="entry name" value="HIGH-AFFINITY NICKEL TRANSPORT PROTEIN NIC1"/>
    <property type="match status" value="1"/>
</dbReference>
<evidence type="ECO:0000256" key="1">
    <source>
        <dbReference type="ARBA" id="ARBA00004127"/>
    </source>
</evidence>
<dbReference type="AlphaFoldDB" id="F1Z389"/>
<feature type="transmembrane region" description="Helical" evidence="8">
    <location>
        <begin position="267"/>
        <end position="294"/>
    </location>
</feature>
<comment type="similarity">
    <text evidence="2 8">Belongs to the NiCoT transporter (TC 2.A.52) family.</text>
</comment>
<keyword evidence="4" id="KW-0533">Nickel</keyword>
<keyword evidence="10" id="KW-1185">Reference proteome</keyword>
<dbReference type="EMBL" id="AEWJ01000002">
    <property type="protein sequence ID" value="EGD60924.1"/>
    <property type="molecule type" value="Genomic_DNA"/>
</dbReference>
<comment type="subcellular location">
    <subcellularLocation>
        <location evidence="8">Cell membrane</location>
        <topology evidence="8">Multi-pass membrane protein</topology>
    </subcellularLocation>
    <subcellularLocation>
        <location evidence="1">Endomembrane system</location>
        <topology evidence="1">Multi-pass membrane protein</topology>
    </subcellularLocation>
</comment>
<evidence type="ECO:0000256" key="6">
    <source>
        <dbReference type="ARBA" id="ARBA00022989"/>
    </source>
</evidence>
<evidence type="ECO:0000313" key="10">
    <source>
        <dbReference type="Proteomes" id="UP000004728"/>
    </source>
</evidence>
<reference evidence="9 10" key="1">
    <citation type="journal article" date="2012" name="J. Bacteriol.">
        <title>Draft Genome Sequence of Novosphingobium nitrogenifigens Y88T.</title>
        <authorList>
            <person name="Strabala T.J."/>
            <person name="Macdonald L."/>
            <person name="Liu V."/>
            <person name="Smit A.M."/>
        </authorList>
    </citation>
    <scope>NUCLEOTIDE SEQUENCE [LARGE SCALE GENOMIC DNA]</scope>
    <source>
        <strain evidence="9 10">DSM 19370</strain>
    </source>
</reference>
<dbReference type="PANTHER" id="PTHR31611:SF0">
    <property type="entry name" value="HIGH-AFFINITY NICKEL TRANSPORT PROTEIN NIC1"/>
    <property type="match status" value="1"/>
</dbReference>
<evidence type="ECO:0000256" key="7">
    <source>
        <dbReference type="ARBA" id="ARBA00023136"/>
    </source>
</evidence>
<feature type="transmembrane region" description="Helical" evidence="8">
    <location>
        <begin position="20"/>
        <end position="40"/>
    </location>
</feature>
<dbReference type="InParanoid" id="F1Z389"/>
<dbReference type="STRING" id="983920.Y88_3428"/>
<dbReference type="GO" id="GO:0012505">
    <property type="term" value="C:endomembrane system"/>
    <property type="evidence" value="ECO:0007669"/>
    <property type="project" value="UniProtKB-SubCell"/>
</dbReference>
<evidence type="ECO:0000256" key="8">
    <source>
        <dbReference type="RuleBase" id="RU362101"/>
    </source>
</evidence>
<evidence type="ECO:0000256" key="5">
    <source>
        <dbReference type="ARBA" id="ARBA00022692"/>
    </source>
</evidence>
<keyword evidence="6 8" id="KW-1133">Transmembrane helix</keyword>
<name>F1Z389_9SPHN</name>
<dbReference type="Proteomes" id="UP000004728">
    <property type="component" value="Unassembled WGS sequence"/>
</dbReference>
<evidence type="ECO:0000256" key="4">
    <source>
        <dbReference type="ARBA" id="ARBA00022596"/>
    </source>
</evidence>
<dbReference type="GO" id="GO:0005886">
    <property type="term" value="C:plasma membrane"/>
    <property type="evidence" value="ECO:0007669"/>
    <property type="project" value="UniProtKB-SubCell"/>
</dbReference>
<dbReference type="GO" id="GO:0015099">
    <property type="term" value="F:nickel cation transmembrane transporter activity"/>
    <property type="evidence" value="ECO:0007669"/>
    <property type="project" value="UniProtKB-UniRule"/>
</dbReference>
<dbReference type="Pfam" id="PF03824">
    <property type="entry name" value="NicO"/>
    <property type="match status" value="1"/>
</dbReference>
<organism evidence="9 10">
    <name type="scientific">Novosphingobium nitrogenifigens DSM 19370</name>
    <dbReference type="NCBI Taxonomy" id="983920"/>
    <lineage>
        <taxon>Bacteria</taxon>
        <taxon>Pseudomonadati</taxon>
        <taxon>Pseudomonadota</taxon>
        <taxon>Alphaproteobacteria</taxon>
        <taxon>Sphingomonadales</taxon>
        <taxon>Sphingomonadaceae</taxon>
        <taxon>Novosphingobium</taxon>
    </lineage>
</organism>
<accession>F1Z389</accession>
<dbReference type="eggNOG" id="COG3376">
    <property type="taxonomic scope" value="Bacteria"/>
</dbReference>
<evidence type="ECO:0000313" key="9">
    <source>
        <dbReference type="EMBL" id="EGD60924.1"/>
    </source>
</evidence>
<proteinExistence type="inferred from homology"/>
<keyword evidence="7 8" id="KW-0472">Membrane</keyword>
<dbReference type="InterPro" id="IPR004688">
    <property type="entry name" value="Ni/Co_transpt"/>
</dbReference>
<gene>
    <name evidence="9" type="ORF">Y88_3428</name>
</gene>
<dbReference type="InterPro" id="IPR011541">
    <property type="entry name" value="Ni/Co_transpt_high_affinity"/>
</dbReference>
<evidence type="ECO:0000256" key="2">
    <source>
        <dbReference type="ARBA" id="ARBA00010892"/>
    </source>
</evidence>
<feature type="transmembrane region" description="Helical" evidence="8">
    <location>
        <begin position="85"/>
        <end position="113"/>
    </location>
</feature>
<evidence type="ECO:0000256" key="3">
    <source>
        <dbReference type="ARBA" id="ARBA00022448"/>
    </source>
</evidence>
<feature type="transmembrane region" description="Helical" evidence="8">
    <location>
        <begin position="225"/>
        <end position="246"/>
    </location>
</feature>
<protein>
    <recommendedName>
        <fullName evidence="8">Nickel/cobalt efflux system</fullName>
    </recommendedName>
</protein>
<dbReference type="HOGENOM" id="CLU_036094_2_0_5"/>